<dbReference type="EMBL" id="MNVB01000058">
    <property type="protein sequence ID" value="OIO16561.1"/>
    <property type="molecule type" value="Genomic_DNA"/>
</dbReference>
<comment type="caution">
    <text evidence="8">The sequence shown here is derived from an EMBL/GenBank/DDBJ whole genome shotgun (WGS) entry which is preliminary data.</text>
</comment>
<dbReference type="Proteomes" id="UP000182465">
    <property type="component" value="Unassembled WGS sequence"/>
</dbReference>
<evidence type="ECO:0000256" key="5">
    <source>
        <dbReference type="HAMAP-Rule" id="MF_01326"/>
    </source>
</evidence>
<sequence>MRIKKGDTVKILTGKDKGKSGKVLNILVLEKRIAVEGLNLKYKHVRPKRSGEKGQRIMFPSLIDSSNVMLVCPKCGKTTRVGVKVASKRTETKRDKRQRECKKCKAIIT</sequence>
<dbReference type="InterPro" id="IPR057264">
    <property type="entry name" value="Ribosomal_uL24_C"/>
</dbReference>
<dbReference type="GO" id="GO:0006412">
    <property type="term" value="P:translation"/>
    <property type="evidence" value="ECO:0007669"/>
    <property type="project" value="UniProtKB-UniRule"/>
</dbReference>
<dbReference type="GO" id="GO:0019843">
    <property type="term" value="F:rRNA binding"/>
    <property type="evidence" value="ECO:0007669"/>
    <property type="project" value="UniProtKB-UniRule"/>
</dbReference>
<organism evidence="8 9">
    <name type="scientific">Candidatus Kuenenbacteria bacterium CG1_02_38_13</name>
    <dbReference type="NCBI Taxonomy" id="1805235"/>
    <lineage>
        <taxon>Bacteria</taxon>
        <taxon>Candidatus Kueneniibacteriota</taxon>
    </lineage>
</organism>
<keyword evidence="5" id="KW-0694">RNA-binding</keyword>
<gene>
    <name evidence="5" type="primary">rplX</name>
    <name evidence="8" type="ORF">AUJ29_02650</name>
</gene>
<dbReference type="InterPro" id="IPR008991">
    <property type="entry name" value="Translation_prot_SH3-like_sf"/>
</dbReference>
<dbReference type="InterPro" id="IPR005825">
    <property type="entry name" value="Ribosomal_uL24_CS"/>
</dbReference>
<evidence type="ECO:0000256" key="2">
    <source>
        <dbReference type="ARBA" id="ARBA00022980"/>
    </source>
</evidence>
<dbReference type="SMART" id="SM00739">
    <property type="entry name" value="KOW"/>
    <property type="match status" value="1"/>
</dbReference>
<accession>A0A1J4TZJ1</accession>
<dbReference type="Gene3D" id="2.30.30.30">
    <property type="match status" value="1"/>
</dbReference>
<dbReference type="NCBIfam" id="TIGR01079">
    <property type="entry name" value="rplX_bact"/>
    <property type="match status" value="1"/>
</dbReference>
<evidence type="ECO:0000313" key="9">
    <source>
        <dbReference type="Proteomes" id="UP000182465"/>
    </source>
</evidence>
<dbReference type="PROSITE" id="PS01108">
    <property type="entry name" value="RIBOSOMAL_L24"/>
    <property type="match status" value="1"/>
</dbReference>
<dbReference type="GO" id="GO:0003735">
    <property type="term" value="F:structural constituent of ribosome"/>
    <property type="evidence" value="ECO:0007669"/>
    <property type="project" value="InterPro"/>
</dbReference>
<keyword evidence="3 5" id="KW-0687">Ribonucleoprotein</keyword>
<evidence type="ECO:0000256" key="4">
    <source>
        <dbReference type="ARBA" id="ARBA00035206"/>
    </source>
</evidence>
<comment type="subunit">
    <text evidence="5">Part of the 50S ribosomal subunit.</text>
</comment>
<proteinExistence type="inferred from homology"/>
<evidence type="ECO:0000256" key="3">
    <source>
        <dbReference type="ARBA" id="ARBA00023274"/>
    </source>
</evidence>
<dbReference type="Pfam" id="PF00467">
    <property type="entry name" value="KOW"/>
    <property type="match status" value="1"/>
</dbReference>
<dbReference type="GO" id="GO:0005840">
    <property type="term" value="C:ribosome"/>
    <property type="evidence" value="ECO:0007669"/>
    <property type="project" value="UniProtKB-KW"/>
</dbReference>
<dbReference type="AlphaFoldDB" id="A0A1J4TZJ1"/>
<dbReference type="InterPro" id="IPR041988">
    <property type="entry name" value="Ribosomal_uL24_KOW"/>
</dbReference>
<evidence type="ECO:0000259" key="7">
    <source>
        <dbReference type="SMART" id="SM00739"/>
    </source>
</evidence>
<dbReference type="CDD" id="cd06089">
    <property type="entry name" value="KOW_RPL26"/>
    <property type="match status" value="1"/>
</dbReference>
<protein>
    <recommendedName>
        <fullName evidence="4 5">Large ribosomal subunit protein uL24</fullName>
    </recommendedName>
</protein>
<feature type="domain" description="KOW" evidence="7">
    <location>
        <begin position="2"/>
        <end position="29"/>
    </location>
</feature>
<dbReference type="InterPro" id="IPR003256">
    <property type="entry name" value="Ribosomal_uL24"/>
</dbReference>
<dbReference type="InterPro" id="IPR005824">
    <property type="entry name" value="KOW"/>
</dbReference>
<dbReference type="PANTHER" id="PTHR12903">
    <property type="entry name" value="MITOCHONDRIAL RIBOSOMAL PROTEIN L24"/>
    <property type="match status" value="1"/>
</dbReference>
<keyword evidence="2 5" id="KW-0689">Ribosomal protein</keyword>
<comment type="similarity">
    <text evidence="1 5 6">Belongs to the universal ribosomal protein uL24 family.</text>
</comment>
<evidence type="ECO:0000256" key="6">
    <source>
        <dbReference type="RuleBase" id="RU003477"/>
    </source>
</evidence>
<dbReference type="GO" id="GO:1990904">
    <property type="term" value="C:ribonucleoprotein complex"/>
    <property type="evidence" value="ECO:0007669"/>
    <property type="project" value="UniProtKB-KW"/>
</dbReference>
<dbReference type="SUPFAM" id="SSF50104">
    <property type="entry name" value="Translation proteins SH3-like domain"/>
    <property type="match status" value="1"/>
</dbReference>
<evidence type="ECO:0000256" key="1">
    <source>
        <dbReference type="ARBA" id="ARBA00010618"/>
    </source>
</evidence>
<dbReference type="InterPro" id="IPR014722">
    <property type="entry name" value="Rib_uL2_dom2"/>
</dbReference>
<keyword evidence="5" id="KW-0699">rRNA-binding</keyword>
<dbReference type="Pfam" id="PF17136">
    <property type="entry name" value="ribosomal_L24"/>
    <property type="match status" value="1"/>
</dbReference>
<evidence type="ECO:0000313" key="8">
    <source>
        <dbReference type="EMBL" id="OIO16561.1"/>
    </source>
</evidence>
<reference evidence="8 9" key="1">
    <citation type="journal article" date="2016" name="Environ. Microbiol.">
        <title>Genomic resolution of a cold subsurface aquifer community provides metabolic insights for novel microbes adapted to high CO concentrations.</title>
        <authorList>
            <person name="Probst A.J."/>
            <person name="Castelle C.J."/>
            <person name="Singh A."/>
            <person name="Brown C.T."/>
            <person name="Anantharaman K."/>
            <person name="Sharon I."/>
            <person name="Hug L.A."/>
            <person name="Burstein D."/>
            <person name="Emerson J.B."/>
            <person name="Thomas B.C."/>
            <person name="Banfield J.F."/>
        </authorList>
    </citation>
    <scope>NUCLEOTIDE SEQUENCE [LARGE SCALE GENOMIC DNA]</scope>
    <source>
        <strain evidence="8">CG1_02_38_13</strain>
    </source>
</reference>
<comment type="function">
    <text evidence="5">One of two assembly initiator proteins, it binds directly to the 5'-end of the 23S rRNA, where it nucleates assembly of the 50S subunit.</text>
</comment>
<dbReference type="HAMAP" id="MF_01326_B">
    <property type="entry name" value="Ribosomal_uL24_B"/>
    <property type="match status" value="1"/>
</dbReference>
<comment type="function">
    <text evidence="5">One of the proteins that surrounds the polypeptide exit tunnel on the outside of the subunit.</text>
</comment>
<name>A0A1J4TZJ1_9BACT</name>